<evidence type="ECO:0000313" key="5">
    <source>
        <dbReference type="Proteomes" id="UP000002630"/>
    </source>
</evidence>
<keyword evidence="2" id="KW-0812">Transmembrane</keyword>
<dbReference type="OrthoDB" id="10418966at2759"/>
<name>D8LJ87_ECTSI</name>
<dbReference type="InterPro" id="IPR036305">
    <property type="entry name" value="RGS_sf"/>
</dbReference>
<keyword evidence="5" id="KW-1185">Reference proteome</keyword>
<keyword evidence="2" id="KW-0472">Membrane</keyword>
<evidence type="ECO:0000259" key="3">
    <source>
        <dbReference type="Pfam" id="PF00615"/>
    </source>
</evidence>
<dbReference type="EMBL" id="FN648420">
    <property type="protein sequence ID" value="CBN76971.1"/>
    <property type="molecule type" value="Genomic_DNA"/>
</dbReference>
<dbReference type="InParanoid" id="D8LJ87"/>
<evidence type="ECO:0000313" key="4">
    <source>
        <dbReference type="EMBL" id="CBN76971.1"/>
    </source>
</evidence>
<keyword evidence="2" id="KW-1133">Transmembrane helix</keyword>
<evidence type="ECO:0000256" key="2">
    <source>
        <dbReference type="SAM" id="Phobius"/>
    </source>
</evidence>
<sequence length="478" mass="53015">MMWMSVHYCCLDAQSRRKSGERGNKILFPQDISFGTISAAYLLRAARLVVVYDRELRRKFQRLVKPSVQRKAMAAALVPCCLIALVVQLRFAGARSNAGQCLFFDERWSFFFPTTLLYLMAMAAMANKLKNTNDAFKIRDEICYVCVATAITSATRTVHTSLAHTTWWGDLDETFPPTVNDLGACSAVLYISFYRPLKAFYGVGSHRSLHGIHAARRIYSGDDEEEEHFHNRQQADKGGGGWGDERKPETWGVLQMLRNGTLRGLLINFCEESLCGESVDFLVDVTINYESLSDPDEQFGALSDIVENYLAEGSANEVNVSNAYRNAAALWLTKREEFLALEEETRAHVLDLQRDEIAKMLAENLLVKFKQAPLTVAAMRALKEVAAGENTLFGEEGSEVEDEGMRIMLQASAAAEVARIQRITRVGGDNIIGSPGGGVGGLNSRPLMGNDPRGDRQSSFEDVSFDGSGSFTMYSVDT</sequence>
<protein>
    <recommendedName>
        <fullName evidence="3">RGS domain-containing protein</fullName>
    </recommendedName>
</protein>
<dbReference type="InterPro" id="IPR044926">
    <property type="entry name" value="RGS_subdomain_2"/>
</dbReference>
<dbReference type="InterPro" id="IPR016137">
    <property type="entry name" value="RGS"/>
</dbReference>
<dbReference type="SUPFAM" id="SSF48097">
    <property type="entry name" value="Regulator of G-protein signaling, RGS"/>
    <property type="match status" value="1"/>
</dbReference>
<evidence type="ECO:0000256" key="1">
    <source>
        <dbReference type="SAM" id="MobiDB-lite"/>
    </source>
</evidence>
<feature type="transmembrane region" description="Helical" evidence="2">
    <location>
        <begin position="72"/>
        <end position="91"/>
    </location>
</feature>
<gene>
    <name evidence="4" type="ORF">Esi_0024_0132</name>
</gene>
<feature type="region of interest" description="Disordered" evidence="1">
    <location>
        <begin position="223"/>
        <end position="246"/>
    </location>
</feature>
<proteinExistence type="predicted"/>
<reference evidence="4 5" key="1">
    <citation type="journal article" date="2010" name="Nature">
        <title>The Ectocarpus genome and the independent evolution of multicellularity in brown algae.</title>
        <authorList>
            <person name="Cock J.M."/>
            <person name="Sterck L."/>
            <person name="Rouze P."/>
            <person name="Scornet D."/>
            <person name="Allen A.E."/>
            <person name="Amoutzias G."/>
            <person name="Anthouard V."/>
            <person name="Artiguenave F."/>
            <person name="Aury J.M."/>
            <person name="Badger J.H."/>
            <person name="Beszteri B."/>
            <person name="Billiau K."/>
            <person name="Bonnet E."/>
            <person name="Bothwell J.H."/>
            <person name="Bowler C."/>
            <person name="Boyen C."/>
            <person name="Brownlee C."/>
            <person name="Carrano C.J."/>
            <person name="Charrier B."/>
            <person name="Cho G.Y."/>
            <person name="Coelho S.M."/>
            <person name="Collen J."/>
            <person name="Corre E."/>
            <person name="Da Silva C."/>
            <person name="Delage L."/>
            <person name="Delaroque N."/>
            <person name="Dittami S.M."/>
            <person name="Doulbeau S."/>
            <person name="Elias M."/>
            <person name="Farnham G."/>
            <person name="Gachon C.M."/>
            <person name="Gschloessl B."/>
            <person name="Heesch S."/>
            <person name="Jabbari K."/>
            <person name="Jubin C."/>
            <person name="Kawai H."/>
            <person name="Kimura K."/>
            <person name="Kloareg B."/>
            <person name="Kupper F.C."/>
            <person name="Lang D."/>
            <person name="Le Bail A."/>
            <person name="Leblanc C."/>
            <person name="Lerouge P."/>
            <person name="Lohr M."/>
            <person name="Lopez P.J."/>
            <person name="Martens C."/>
            <person name="Maumus F."/>
            <person name="Michel G."/>
            <person name="Miranda-Saavedra D."/>
            <person name="Morales J."/>
            <person name="Moreau H."/>
            <person name="Motomura T."/>
            <person name="Nagasato C."/>
            <person name="Napoli C.A."/>
            <person name="Nelson D.R."/>
            <person name="Nyvall-Collen P."/>
            <person name="Peters A.F."/>
            <person name="Pommier C."/>
            <person name="Potin P."/>
            <person name="Poulain J."/>
            <person name="Quesneville H."/>
            <person name="Read B."/>
            <person name="Rensing S.A."/>
            <person name="Ritter A."/>
            <person name="Rousvoal S."/>
            <person name="Samanta M."/>
            <person name="Samson G."/>
            <person name="Schroeder D.C."/>
            <person name="Segurens B."/>
            <person name="Strittmatter M."/>
            <person name="Tonon T."/>
            <person name="Tregear J.W."/>
            <person name="Valentin K."/>
            <person name="von Dassow P."/>
            <person name="Yamagishi T."/>
            <person name="Van de Peer Y."/>
            <person name="Wincker P."/>
        </authorList>
    </citation>
    <scope>NUCLEOTIDE SEQUENCE [LARGE SCALE GENOMIC DNA]</scope>
    <source>
        <strain evidence="5">Ec32 / CCAP1310/4</strain>
    </source>
</reference>
<dbReference type="Pfam" id="PF00615">
    <property type="entry name" value="RGS"/>
    <property type="match status" value="1"/>
</dbReference>
<dbReference type="EMBL" id="FN649740">
    <property type="protein sequence ID" value="CBN76971.1"/>
    <property type="molecule type" value="Genomic_DNA"/>
</dbReference>
<organism evidence="4 5">
    <name type="scientific">Ectocarpus siliculosus</name>
    <name type="common">Brown alga</name>
    <name type="synonym">Conferva siliculosa</name>
    <dbReference type="NCBI Taxonomy" id="2880"/>
    <lineage>
        <taxon>Eukaryota</taxon>
        <taxon>Sar</taxon>
        <taxon>Stramenopiles</taxon>
        <taxon>Ochrophyta</taxon>
        <taxon>PX clade</taxon>
        <taxon>Phaeophyceae</taxon>
        <taxon>Ectocarpales</taxon>
        <taxon>Ectocarpaceae</taxon>
        <taxon>Ectocarpus</taxon>
    </lineage>
</organism>
<accession>D8LJ87</accession>
<feature type="domain" description="RGS" evidence="3">
    <location>
        <begin position="255"/>
        <end position="373"/>
    </location>
</feature>
<feature type="region of interest" description="Disordered" evidence="1">
    <location>
        <begin position="434"/>
        <end position="464"/>
    </location>
</feature>
<feature type="transmembrane region" description="Helical" evidence="2">
    <location>
        <begin position="32"/>
        <end position="52"/>
    </location>
</feature>
<dbReference type="Proteomes" id="UP000002630">
    <property type="component" value="Linkage Group LG15"/>
</dbReference>
<dbReference type="Gene3D" id="1.10.167.10">
    <property type="entry name" value="Regulator of G-protein Signalling 4, domain 2"/>
    <property type="match status" value="1"/>
</dbReference>
<dbReference type="AlphaFoldDB" id="D8LJ87"/>